<evidence type="ECO:0000256" key="5">
    <source>
        <dbReference type="ARBA" id="ARBA00022670"/>
    </source>
</evidence>
<dbReference type="FunFam" id="3.60.20.10:FF:000002">
    <property type="entry name" value="ATP-dependent protease subunit HslV"/>
    <property type="match status" value="1"/>
</dbReference>
<evidence type="ECO:0000256" key="6">
    <source>
        <dbReference type="ARBA" id="ARBA00022698"/>
    </source>
</evidence>
<dbReference type="InterPro" id="IPR001353">
    <property type="entry name" value="Proteasome_sua/b"/>
</dbReference>
<evidence type="ECO:0000256" key="7">
    <source>
        <dbReference type="ARBA" id="ARBA00022723"/>
    </source>
</evidence>
<dbReference type="SUPFAM" id="SSF56235">
    <property type="entry name" value="N-terminal nucleophile aminohydrolases (Ntn hydrolases)"/>
    <property type="match status" value="1"/>
</dbReference>
<evidence type="ECO:0000256" key="9">
    <source>
        <dbReference type="ARBA" id="ARBA00023053"/>
    </source>
</evidence>
<feature type="active site" evidence="14">
    <location>
        <position position="2"/>
    </location>
</feature>
<dbReference type="GO" id="GO:0004298">
    <property type="term" value="F:threonine-type endopeptidase activity"/>
    <property type="evidence" value="ECO:0007669"/>
    <property type="project" value="UniProtKB-KW"/>
</dbReference>
<feature type="binding site" evidence="14">
    <location>
        <position position="163"/>
    </location>
    <ligand>
        <name>Na(+)</name>
        <dbReference type="ChEBI" id="CHEBI:29101"/>
    </ligand>
</feature>
<comment type="catalytic activity">
    <reaction evidence="10 14">
        <text>ATP-dependent cleavage of peptide bonds with broad specificity.</text>
        <dbReference type="EC" id="3.4.25.2"/>
    </reaction>
</comment>
<evidence type="ECO:0000256" key="13">
    <source>
        <dbReference type="ARBA" id="ARBA00074399"/>
    </source>
</evidence>
<evidence type="ECO:0000256" key="8">
    <source>
        <dbReference type="ARBA" id="ARBA00022801"/>
    </source>
</evidence>
<evidence type="ECO:0000256" key="4">
    <source>
        <dbReference type="ARBA" id="ARBA00022533"/>
    </source>
</evidence>
<dbReference type="InterPro" id="IPR022281">
    <property type="entry name" value="ATP-dep_Prtase_HsIV_su"/>
</dbReference>
<feature type="binding site" evidence="14">
    <location>
        <position position="157"/>
    </location>
    <ligand>
        <name>Na(+)</name>
        <dbReference type="ChEBI" id="CHEBI:29101"/>
    </ligand>
</feature>
<evidence type="ECO:0000256" key="1">
    <source>
        <dbReference type="ARBA" id="ARBA00004496"/>
    </source>
</evidence>
<reference evidence="15 16" key="1">
    <citation type="journal article" date="2005" name="Int. J. Syst. Evol. Microbiol.">
        <title>Nitrincola lacisaponensis gen. nov., sp. nov., a novel alkaliphilic bacterium isolated from an alkaline, saline lake.</title>
        <authorList>
            <person name="Dimitriu P.A."/>
            <person name="Shukla S.K."/>
            <person name="Conradt J."/>
            <person name="Marquez M.C."/>
            <person name="Ventosa A."/>
            <person name="Maglia A."/>
            <person name="Peyton B.M."/>
            <person name="Pinkart H.C."/>
            <person name="Mormile M.R."/>
        </authorList>
    </citation>
    <scope>NUCLEOTIDE SEQUENCE [LARGE SCALE GENOMIC DNA]</scope>
    <source>
        <strain evidence="15 16">4CA</strain>
    </source>
</reference>
<keyword evidence="7 14" id="KW-0479">Metal-binding</keyword>
<dbReference type="Gene3D" id="3.60.20.10">
    <property type="entry name" value="Glutamine Phosphoribosylpyrophosphate, subunit 1, domain 1"/>
    <property type="match status" value="1"/>
</dbReference>
<keyword evidence="5 14" id="KW-0645">Protease</keyword>
<dbReference type="InterPro" id="IPR029055">
    <property type="entry name" value="Ntn_hydrolases_N"/>
</dbReference>
<evidence type="ECO:0000313" key="16">
    <source>
        <dbReference type="Proteomes" id="UP000027318"/>
    </source>
</evidence>
<dbReference type="NCBIfam" id="NF003964">
    <property type="entry name" value="PRK05456.1"/>
    <property type="match status" value="1"/>
</dbReference>
<dbReference type="NCBIfam" id="TIGR03692">
    <property type="entry name" value="ATP_dep_HslV"/>
    <property type="match status" value="1"/>
</dbReference>
<dbReference type="Pfam" id="PF00227">
    <property type="entry name" value="Proteasome"/>
    <property type="match status" value="1"/>
</dbReference>
<dbReference type="PANTHER" id="PTHR32194:SF0">
    <property type="entry name" value="ATP-DEPENDENT PROTEASE SUBUNIT HSLV"/>
    <property type="match status" value="1"/>
</dbReference>
<dbReference type="PIRSF" id="PIRSF039093">
    <property type="entry name" value="HslV"/>
    <property type="match status" value="1"/>
</dbReference>
<dbReference type="PANTHER" id="PTHR32194">
    <property type="entry name" value="METALLOPROTEASE TLDD"/>
    <property type="match status" value="1"/>
</dbReference>
<comment type="activity regulation">
    <text evidence="14">Allosterically activated by HslU binding.</text>
</comment>
<comment type="similarity">
    <text evidence="2 14">Belongs to the peptidase T1B family. HslV subfamily.</text>
</comment>
<dbReference type="InterPro" id="IPR023333">
    <property type="entry name" value="Proteasome_suB-type"/>
</dbReference>
<evidence type="ECO:0000256" key="11">
    <source>
        <dbReference type="ARBA" id="ARBA00064434"/>
    </source>
</evidence>
<dbReference type="EMBL" id="JMSZ01000016">
    <property type="protein sequence ID" value="KDE40265.1"/>
    <property type="molecule type" value="Genomic_DNA"/>
</dbReference>
<proteinExistence type="inferred from homology"/>
<feature type="binding site" evidence="14">
    <location>
        <position position="160"/>
    </location>
    <ligand>
        <name>Na(+)</name>
        <dbReference type="ChEBI" id="CHEBI:29101"/>
    </ligand>
</feature>
<dbReference type="GO" id="GO:0051603">
    <property type="term" value="P:proteolysis involved in protein catabolic process"/>
    <property type="evidence" value="ECO:0007669"/>
    <property type="project" value="InterPro"/>
</dbReference>
<evidence type="ECO:0000256" key="14">
    <source>
        <dbReference type="HAMAP-Rule" id="MF_00248"/>
    </source>
</evidence>
<dbReference type="HAMAP" id="MF_00248">
    <property type="entry name" value="HslV"/>
    <property type="match status" value="1"/>
</dbReference>
<dbReference type="PROSITE" id="PS51476">
    <property type="entry name" value="PROTEASOME_BETA_2"/>
    <property type="match status" value="1"/>
</dbReference>
<keyword evidence="9 14" id="KW-0915">Sodium</keyword>
<gene>
    <name evidence="14" type="primary">hslV</name>
    <name evidence="15" type="ORF">ADINL_0857</name>
</gene>
<evidence type="ECO:0000256" key="12">
    <source>
        <dbReference type="ARBA" id="ARBA00066335"/>
    </source>
</evidence>
<evidence type="ECO:0000256" key="2">
    <source>
        <dbReference type="ARBA" id="ARBA00006053"/>
    </source>
</evidence>
<protein>
    <recommendedName>
        <fullName evidence="13 14">ATP-dependent protease subunit HslV</fullName>
        <ecNumber evidence="12 14">3.4.25.2</ecNumber>
    </recommendedName>
</protein>
<comment type="subunit">
    <text evidence="11 14">A double ring-shaped homohexamer of HslV is capped on each side by a ring-shaped HslU homohexamer. The assembly of the HslU/HslV complex is dependent on binding of ATP.</text>
</comment>
<keyword evidence="6 14" id="KW-0888">Threonine protease</keyword>
<comment type="subcellular location">
    <subcellularLocation>
        <location evidence="1 14">Cytoplasm</location>
    </subcellularLocation>
</comment>
<keyword evidence="4 14" id="KW-0021">Allosteric enzyme</keyword>
<keyword evidence="3 14" id="KW-0963">Cytoplasm</keyword>
<dbReference type="AlphaFoldDB" id="A0A063Y539"/>
<dbReference type="GO" id="GO:0009376">
    <property type="term" value="C:HslUV protease complex"/>
    <property type="evidence" value="ECO:0007669"/>
    <property type="project" value="UniProtKB-UniRule"/>
</dbReference>
<dbReference type="Proteomes" id="UP000027318">
    <property type="component" value="Unassembled WGS sequence"/>
</dbReference>
<evidence type="ECO:0000313" key="15">
    <source>
        <dbReference type="EMBL" id="KDE40265.1"/>
    </source>
</evidence>
<keyword evidence="16" id="KW-1185">Reference proteome</keyword>
<dbReference type="GO" id="GO:0005839">
    <property type="term" value="C:proteasome core complex"/>
    <property type="evidence" value="ECO:0007669"/>
    <property type="project" value="InterPro"/>
</dbReference>
<accession>A0A063Y539</accession>
<dbReference type="EC" id="3.4.25.2" evidence="12 14"/>
<dbReference type="STRING" id="267850.ADINL_0857"/>
<dbReference type="PATRIC" id="fig|267850.7.peg.851"/>
<organism evidence="15 16">
    <name type="scientific">Nitrincola lacisaponensis</name>
    <dbReference type="NCBI Taxonomy" id="267850"/>
    <lineage>
        <taxon>Bacteria</taxon>
        <taxon>Pseudomonadati</taxon>
        <taxon>Pseudomonadota</taxon>
        <taxon>Gammaproteobacteria</taxon>
        <taxon>Oceanospirillales</taxon>
        <taxon>Oceanospirillaceae</taxon>
        <taxon>Nitrincola</taxon>
    </lineage>
</organism>
<comment type="caution">
    <text evidence="15">The sequence shown here is derived from an EMBL/GenBank/DDBJ whole genome shotgun (WGS) entry which is preliminary data.</text>
</comment>
<dbReference type="GO" id="GO:0046872">
    <property type="term" value="F:metal ion binding"/>
    <property type="evidence" value="ECO:0007669"/>
    <property type="project" value="UniProtKB-KW"/>
</dbReference>
<evidence type="ECO:0000256" key="3">
    <source>
        <dbReference type="ARBA" id="ARBA00022490"/>
    </source>
</evidence>
<evidence type="ECO:0000256" key="10">
    <source>
        <dbReference type="ARBA" id="ARBA00052385"/>
    </source>
</evidence>
<dbReference type="CDD" id="cd01913">
    <property type="entry name" value="protease_HslV"/>
    <property type="match status" value="1"/>
</dbReference>
<name>A0A063Y539_9GAMM</name>
<comment type="function">
    <text evidence="14">Protease subunit of a proteasome-like degradation complex believed to be a general protein degrading machinery.</text>
</comment>
<sequence>MTTIVSVRRGDQVVVGGDGQVSLGNTVMKGTARKVSLLNKHKVITGFAGGTADAITLRDLFEQQLDKHQGNIVNAVIYLAREWRSDRVLRRLEALMLVANKEKTFLISGNGDVIEPEDGVVAIGSGGNYALAAARALIDNTDLSAREIVEKSLHIAADICVFTNNNLTIEQLESVSGGNA</sequence>
<dbReference type="RefSeq" id="WP_036544288.1">
    <property type="nucleotide sequence ID" value="NZ_JMSZ01000016.1"/>
</dbReference>
<keyword evidence="8 14" id="KW-0378">Hydrolase</keyword>
<dbReference type="OrthoDB" id="9804884at2"/>